<gene>
    <name evidence="2" type="ORF">V1264_024286</name>
</gene>
<keyword evidence="1" id="KW-0732">Signal</keyword>
<dbReference type="EMBL" id="JBAMIC010003782">
    <property type="protein sequence ID" value="KAK7088886.1"/>
    <property type="molecule type" value="Genomic_DNA"/>
</dbReference>
<keyword evidence="3" id="KW-1185">Reference proteome</keyword>
<dbReference type="Proteomes" id="UP001374579">
    <property type="component" value="Unassembled WGS sequence"/>
</dbReference>
<accession>A0AAN9AKZ5</accession>
<comment type="caution">
    <text evidence="2">The sequence shown here is derived from an EMBL/GenBank/DDBJ whole genome shotgun (WGS) entry which is preliminary data.</text>
</comment>
<protein>
    <submittedName>
        <fullName evidence="2">Uncharacterized protein</fullName>
    </submittedName>
</protein>
<feature type="signal peptide" evidence="1">
    <location>
        <begin position="1"/>
        <end position="18"/>
    </location>
</feature>
<evidence type="ECO:0000313" key="2">
    <source>
        <dbReference type="EMBL" id="KAK7088886.1"/>
    </source>
</evidence>
<reference evidence="2 3" key="1">
    <citation type="submission" date="2024-02" db="EMBL/GenBank/DDBJ databases">
        <title>Chromosome-scale genome assembly of the rough periwinkle Littorina saxatilis.</title>
        <authorList>
            <person name="De Jode A."/>
            <person name="Faria R."/>
            <person name="Formenti G."/>
            <person name="Sims Y."/>
            <person name="Smith T.P."/>
            <person name="Tracey A."/>
            <person name="Wood J.M.D."/>
            <person name="Zagrodzka Z.B."/>
            <person name="Johannesson K."/>
            <person name="Butlin R.K."/>
            <person name="Leder E.H."/>
        </authorList>
    </citation>
    <scope>NUCLEOTIDE SEQUENCE [LARGE SCALE GENOMIC DNA]</scope>
    <source>
        <strain evidence="2">Snail1</strain>
        <tissue evidence="2">Muscle</tissue>
    </source>
</reference>
<organism evidence="2 3">
    <name type="scientific">Littorina saxatilis</name>
    <dbReference type="NCBI Taxonomy" id="31220"/>
    <lineage>
        <taxon>Eukaryota</taxon>
        <taxon>Metazoa</taxon>
        <taxon>Spiralia</taxon>
        <taxon>Lophotrochozoa</taxon>
        <taxon>Mollusca</taxon>
        <taxon>Gastropoda</taxon>
        <taxon>Caenogastropoda</taxon>
        <taxon>Littorinimorpha</taxon>
        <taxon>Littorinoidea</taxon>
        <taxon>Littorinidae</taxon>
        <taxon>Littorina</taxon>
    </lineage>
</organism>
<evidence type="ECO:0000313" key="3">
    <source>
        <dbReference type="Proteomes" id="UP001374579"/>
    </source>
</evidence>
<sequence length="66" mass="7098">MKFIVCLVFLMAAVTVAALADDSESDTQGLEQVEAMQTLDRERRICNCSGTGCHNMGFGCNCCMTG</sequence>
<name>A0AAN9AKZ5_9CAEN</name>
<proteinExistence type="predicted"/>
<evidence type="ECO:0000256" key="1">
    <source>
        <dbReference type="SAM" id="SignalP"/>
    </source>
</evidence>
<feature type="chain" id="PRO_5042826289" evidence="1">
    <location>
        <begin position="19"/>
        <end position="66"/>
    </location>
</feature>
<dbReference type="AlphaFoldDB" id="A0AAN9AKZ5"/>